<dbReference type="KEGG" id="fpe:Ferpe_0050"/>
<dbReference type="InterPro" id="IPR036291">
    <property type="entry name" value="NAD(P)-bd_dom_sf"/>
</dbReference>
<keyword evidence="6" id="KW-1185">Reference proteome</keyword>
<dbReference type="PANTHER" id="PTHR43833:SF9">
    <property type="entry name" value="POTASSIUM CHANNEL PROTEIN YUGO-RELATED"/>
    <property type="match status" value="1"/>
</dbReference>
<dbReference type="Proteomes" id="UP000007384">
    <property type="component" value="Chromosome"/>
</dbReference>
<evidence type="ECO:0000259" key="3">
    <source>
        <dbReference type="PROSITE" id="PS51201"/>
    </source>
</evidence>
<feature type="transmembrane region" description="Helical" evidence="2">
    <location>
        <begin position="47"/>
        <end position="65"/>
    </location>
</feature>
<dbReference type="SUPFAM" id="SSF116726">
    <property type="entry name" value="TrkA C-terminal domain-like"/>
    <property type="match status" value="1"/>
</dbReference>
<dbReference type="GO" id="GO:0006813">
    <property type="term" value="P:potassium ion transport"/>
    <property type="evidence" value="ECO:0007669"/>
    <property type="project" value="InterPro"/>
</dbReference>
<dbReference type="PANTHER" id="PTHR43833">
    <property type="entry name" value="POTASSIUM CHANNEL PROTEIN 2-RELATED-RELATED"/>
    <property type="match status" value="1"/>
</dbReference>
<dbReference type="InterPro" id="IPR036721">
    <property type="entry name" value="RCK_C_sf"/>
</dbReference>
<keyword evidence="2" id="KW-0812">Transmembrane</keyword>
<dbReference type="Pfam" id="PF07885">
    <property type="entry name" value="Ion_trans_2"/>
    <property type="match status" value="1"/>
</dbReference>
<dbReference type="eggNOG" id="COG1226">
    <property type="taxonomic scope" value="Bacteria"/>
</dbReference>
<dbReference type="RefSeq" id="WP_014450681.1">
    <property type="nucleotide sequence ID" value="NC_017095.1"/>
</dbReference>
<evidence type="ECO:0000256" key="2">
    <source>
        <dbReference type="SAM" id="Phobius"/>
    </source>
</evidence>
<proteinExistence type="predicted"/>
<dbReference type="Gene3D" id="3.40.50.720">
    <property type="entry name" value="NAD(P)-binding Rossmann-like Domain"/>
    <property type="match status" value="1"/>
</dbReference>
<name>H9U9L9_FERPD</name>
<evidence type="ECO:0000313" key="6">
    <source>
        <dbReference type="Proteomes" id="UP000007384"/>
    </source>
</evidence>
<dbReference type="InterPro" id="IPR003148">
    <property type="entry name" value="RCK_N"/>
</dbReference>
<dbReference type="Pfam" id="PF02080">
    <property type="entry name" value="TrkA_C"/>
    <property type="match status" value="1"/>
</dbReference>
<dbReference type="InterPro" id="IPR013099">
    <property type="entry name" value="K_chnl_dom"/>
</dbReference>
<feature type="domain" description="RCK N-terminal" evidence="3">
    <location>
        <begin position="121"/>
        <end position="244"/>
    </location>
</feature>
<evidence type="ECO:0000313" key="5">
    <source>
        <dbReference type="EMBL" id="AFG34212.1"/>
    </source>
</evidence>
<dbReference type="EMBL" id="CP003260">
    <property type="protein sequence ID" value="AFG34212.1"/>
    <property type="molecule type" value="Genomic_DNA"/>
</dbReference>
<dbReference type="GO" id="GO:0005886">
    <property type="term" value="C:plasma membrane"/>
    <property type="evidence" value="ECO:0007669"/>
    <property type="project" value="UniProtKB-SubCell"/>
</dbReference>
<dbReference type="Gene3D" id="1.10.287.70">
    <property type="match status" value="1"/>
</dbReference>
<dbReference type="Pfam" id="PF02254">
    <property type="entry name" value="TrkA_N"/>
    <property type="match status" value="1"/>
</dbReference>
<dbReference type="STRING" id="771875.Ferpe_0050"/>
<dbReference type="HOGENOM" id="CLU_050982_0_1_0"/>
<feature type="transmembrane region" description="Helical" evidence="2">
    <location>
        <begin position="21"/>
        <end position="41"/>
    </location>
</feature>
<sequence length="352" mass="39443">MPKKESKKAFGTVEKNIQNRVKNALVSIFLIFLIGTLYYWLFEGYSLIDAMFFVGITISTVGYGMHEELSNFGKFFTLMLILAGLSVVLYNLSYVTALLVEGELIKLMKQRRVERKVSKIKDHIIVVGAGNIGTQVINQLLRLNEQVVAIDNLVTEEELREKITDSSKTKNIVFVKGDATNEEVLLRAGIKNARALVTTLPNDVLNIFVALTAKNLNANIYIVSNISNLSNLTKFIYAGVDHPIATAEIAGLKIVEALTFLKKRENIIDVLNISDKAFQVEIIDIKNTKLAGKKIEELRLKEKYNVYIIGLLKDKNLVLGPSKNEVLRDDSKAVLFGEINGLSKFREEFLNS</sequence>
<dbReference type="SUPFAM" id="SSF81324">
    <property type="entry name" value="Voltage-gated potassium channels"/>
    <property type="match status" value="1"/>
</dbReference>
<dbReference type="InterPro" id="IPR006037">
    <property type="entry name" value="RCK_C"/>
</dbReference>
<gene>
    <name evidence="5" type="ordered locus">Ferpe_0050</name>
</gene>
<evidence type="ECO:0000259" key="4">
    <source>
        <dbReference type="PROSITE" id="PS51202"/>
    </source>
</evidence>
<dbReference type="OrthoDB" id="9785285at2"/>
<dbReference type="PROSITE" id="PS51202">
    <property type="entry name" value="RCK_C"/>
    <property type="match status" value="1"/>
</dbReference>
<dbReference type="Gene3D" id="3.30.70.1450">
    <property type="entry name" value="Regulator of K+ conductance, C-terminal domain"/>
    <property type="match status" value="1"/>
</dbReference>
<feature type="transmembrane region" description="Helical" evidence="2">
    <location>
        <begin position="77"/>
        <end position="100"/>
    </location>
</feature>
<dbReference type="AlphaFoldDB" id="H9U9L9"/>
<comment type="subcellular location">
    <subcellularLocation>
        <location evidence="1">Cell membrane</location>
        <topology evidence="1">Multi-pass membrane protein</topology>
    </subcellularLocation>
</comment>
<dbReference type="GO" id="GO:0008324">
    <property type="term" value="F:monoatomic cation transmembrane transporter activity"/>
    <property type="evidence" value="ECO:0007669"/>
    <property type="project" value="InterPro"/>
</dbReference>
<keyword evidence="2" id="KW-0472">Membrane</keyword>
<dbReference type="PATRIC" id="fig|771875.3.peg.56"/>
<dbReference type="InterPro" id="IPR050721">
    <property type="entry name" value="Trk_Ktr_HKT_K-transport"/>
</dbReference>
<reference evidence="5" key="1">
    <citation type="submission" date="2012-03" db="EMBL/GenBank/DDBJ databases">
        <title>Complete sequence of Fervidobacterium pennivorans DSM 9078.</title>
        <authorList>
            <consortium name="US DOE Joint Genome Institute"/>
            <person name="Lucas S."/>
            <person name="Han J."/>
            <person name="Lapidus A."/>
            <person name="Cheng J.-F."/>
            <person name="Goodwin L."/>
            <person name="Pitluck S."/>
            <person name="Peters L."/>
            <person name="Ovchinnikova G."/>
            <person name="Lu M."/>
            <person name="Detter J.C."/>
            <person name="Han C."/>
            <person name="Tapia R."/>
            <person name="Land M."/>
            <person name="Hauser L."/>
            <person name="Kyrpides N."/>
            <person name="Ivanova N."/>
            <person name="Pagani I."/>
            <person name="Noll K.M."/>
            <person name="Woyke T."/>
        </authorList>
    </citation>
    <scope>NUCLEOTIDE SEQUENCE</scope>
    <source>
        <strain evidence="5">DSM 9078</strain>
    </source>
</reference>
<dbReference type="SUPFAM" id="SSF51735">
    <property type="entry name" value="NAD(P)-binding Rossmann-fold domains"/>
    <property type="match status" value="1"/>
</dbReference>
<dbReference type="PROSITE" id="PS51201">
    <property type="entry name" value="RCK_N"/>
    <property type="match status" value="1"/>
</dbReference>
<keyword evidence="2" id="KW-1133">Transmembrane helix</keyword>
<evidence type="ECO:0000256" key="1">
    <source>
        <dbReference type="ARBA" id="ARBA00004651"/>
    </source>
</evidence>
<organism evidence="5 6">
    <name type="scientific">Fervidobacterium pennivorans (strain DSM 9078 / Ven5)</name>
    <dbReference type="NCBI Taxonomy" id="771875"/>
    <lineage>
        <taxon>Bacteria</taxon>
        <taxon>Thermotogati</taxon>
        <taxon>Thermotogota</taxon>
        <taxon>Thermotogae</taxon>
        <taxon>Thermotogales</taxon>
        <taxon>Fervidobacteriaceae</taxon>
        <taxon>Fervidobacterium</taxon>
    </lineage>
</organism>
<feature type="domain" description="RCK C-terminal" evidence="4">
    <location>
        <begin position="265"/>
        <end position="351"/>
    </location>
</feature>
<protein>
    <submittedName>
        <fullName evidence="5">K+ transport system, NAD-binding component</fullName>
    </submittedName>
</protein>
<accession>H9U9L9</accession>